<dbReference type="SMART" id="SM00327">
    <property type="entry name" value="VWA"/>
    <property type="match status" value="1"/>
</dbReference>
<feature type="transmembrane region" description="Helical" evidence="2">
    <location>
        <begin position="1016"/>
        <end position="1037"/>
    </location>
</feature>
<dbReference type="Gene3D" id="2.60.40.10">
    <property type="entry name" value="Immunoglobulins"/>
    <property type="match status" value="1"/>
</dbReference>
<dbReference type="Gene3D" id="3.80.10.10">
    <property type="entry name" value="Ribonuclease Inhibitor"/>
    <property type="match status" value="2"/>
</dbReference>
<keyword evidence="5" id="KW-1185">Reference proteome</keyword>
<keyword evidence="2" id="KW-0472">Membrane</keyword>
<keyword evidence="2" id="KW-1133">Transmembrane helix</keyword>
<dbReference type="PANTHER" id="PTHR45661">
    <property type="entry name" value="SURFACE ANTIGEN"/>
    <property type="match status" value="1"/>
</dbReference>
<dbReference type="InterPro" id="IPR053139">
    <property type="entry name" value="Surface_bspA-like"/>
</dbReference>
<dbReference type="CDD" id="cd00198">
    <property type="entry name" value="vWFA"/>
    <property type="match status" value="1"/>
</dbReference>
<dbReference type="InterPro" id="IPR032675">
    <property type="entry name" value="LRR_dom_sf"/>
</dbReference>
<feature type="domain" description="VWFA" evidence="3">
    <location>
        <begin position="476"/>
        <end position="664"/>
    </location>
</feature>
<dbReference type="InterPro" id="IPR026906">
    <property type="entry name" value="LRR_5"/>
</dbReference>
<dbReference type="InterPro" id="IPR002035">
    <property type="entry name" value="VWF_A"/>
</dbReference>
<evidence type="ECO:0000256" key="1">
    <source>
        <dbReference type="SAM" id="MobiDB-lite"/>
    </source>
</evidence>
<feature type="region of interest" description="Disordered" evidence="1">
    <location>
        <begin position="46"/>
        <end position="126"/>
    </location>
</feature>
<dbReference type="RefSeq" id="WP_146623134.1">
    <property type="nucleotide sequence ID" value="NZ_BJCC01000022.1"/>
</dbReference>
<feature type="compositionally biased region" description="Polar residues" evidence="1">
    <location>
        <begin position="117"/>
        <end position="126"/>
    </location>
</feature>
<dbReference type="PROSITE" id="PS50234">
    <property type="entry name" value="VWFA"/>
    <property type="match status" value="1"/>
</dbReference>
<dbReference type="Pfam" id="PF00092">
    <property type="entry name" value="VWA"/>
    <property type="match status" value="1"/>
</dbReference>
<evidence type="ECO:0000256" key="2">
    <source>
        <dbReference type="SAM" id="Phobius"/>
    </source>
</evidence>
<proteinExistence type="predicted"/>
<dbReference type="EMBL" id="BJCC01000022">
    <property type="protein sequence ID" value="GCF94722.1"/>
    <property type="molecule type" value="Genomic_DNA"/>
</dbReference>
<dbReference type="NCBIfam" id="TIGR01167">
    <property type="entry name" value="LPXTG_anchor"/>
    <property type="match status" value="1"/>
</dbReference>
<dbReference type="Proteomes" id="UP000290567">
    <property type="component" value="Unassembled WGS sequence"/>
</dbReference>
<dbReference type="Gene3D" id="3.40.50.410">
    <property type="entry name" value="von Willebrand factor, type A domain"/>
    <property type="match status" value="1"/>
</dbReference>
<protein>
    <recommendedName>
        <fullName evidence="3">VWFA domain-containing protein</fullName>
    </recommendedName>
</protein>
<organism evidence="4 5">
    <name type="scientific">Enterococcus florum</name>
    <dbReference type="NCBI Taxonomy" id="2480627"/>
    <lineage>
        <taxon>Bacteria</taxon>
        <taxon>Bacillati</taxon>
        <taxon>Bacillota</taxon>
        <taxon>Bacilli</taxon>
        <taxon>Lactobacillales</taxon>
        <taxon>Enterococcaceae</taxon>
        <taxon>Enterococcus</taxon>
    </lineage>
</organism>
<keyword evidence="2" id="KW-0812">Transmembrane</keyword>
<feature type="compositionally biased region" description="Basic and acidic residues" evidence="1">
    <location>
        <begin position="81"/>
        <end position="101"/>
    </location>
</feature>
<dbReference type="Pfam" id="PF18655">
    <property type="entry name" value="SHIRT"/>
    <property type="match status" value="1"/>
</dbReference>
<dbReference type="SUPFAM" id="SSF52058">
    <property type="entry name" value="L domain-like"/>
    <property type="match status" value="1"/>
</dbReference>
<evidence type="ECO:0000313" key="5">
    <source>
        <dbReference type="Proteomes" id="UP000290567"/>
    </source>
</evidence>
<dbReference type="InterPro" id="IPR041030">
    <property type="entry name" value="SHIRT"/>
</dbReference>
<dbReference type="OrthoDB" id="2237794at2"/>
<dbReference type="SUPFAM" id="SSF53300">
    <property type="entry name" value="vWA-like"/>
    <property type="match status" value="1"/>
</dbReference>
<accession>A0A4P5PGE6</accession>
<evidence type="ECO:0000313" key="4">
    <source>
        <dbReference type="EMBL" id="GCF94722.1"/>
    </source>
</evidence>
<sequence length="1042" mass="115569">MKKKKGFCTRMTRISTLIMVVVISLYTLFSHPLQAFAKESIVGTTSSTVVNKKQKSPESAPENSKFLVESEEAAPTQSTDEEIKPSQAEKEGETSKSEKDLGPVQATSNDDSAEKPANSNRQSHSTMAAATIDWEGVASSLGNVYYRLWSDGRAGVVHGNQIAENATIEIPDTVVLNGKNYDVVHIYENAFLNNKKIKSLRFTGNSNLEYIFEGAFEGCTNLEKIYFEKCRYLREIRASAFKGCTKLNYVSFDTCERLVAIGSYAFAKCGNLAVALDFSNCKALKKIEERAFSNCKKLSSISFENCEKLEEIGPYAFTYCEGLSGTLDFSSCKTLTAIGDEAFSACKNITSLNFGSDPALKSVGTQSFRDCEGLGGTVINIPDSIKTFGEKTFMNTINGYKELHHQKIAEVKGVLPNLTVEPIALPAEAEAYESKVDSSRNKTLLHKGAKWTNKERTEAEIRIDYGYNFDRIANVDIVFVMDYSASMLSPTPITKNGVNYNYPRAYLTDDIVNDASKMFLESDQLGYDNRVAVVAFGDKEEPLYTSNFMTTSDEVKNHLIKSPSCWAQDTNYDAGMNGAIKLLENNKQQGREQAVIFLSDGEPNRGNGISQADSLRKNGVNVYPVAMYAENNGTPEALKKLSHDEKTVYVADDTDSFEKIMADVVKDVINHAEPLTVKLEDVLGKEFELPSGTQADFELSPDGGSVIVSADKRNITWDLRDCAQGVAHTLKIKVRVEEGKEFVTTGTLETNESLEAISTKNPLDPAECLETVEQPQLDRYLAHFEFKNVSFPGKELPEEVRKLLPLSKGGFANNTPVQADQVTNKVRTKDGQWWEFLGWDENEKTIAGKDILFSGGWRYVGYDFSFIKQNEENVGLPNAEFSLYVWKGNGSPKESDLVNDASLAAGKWQLIDTQTSRADGRVDFLEIPVQEGRYFQLVETKAPFLYVHPQGQWRLTFSEEDGFFENDQIIGLPGKDGQPPVFEKIPEGEHQGMWRIINKHANGEMPATGGRGSSSFAIAALICWGIGMSGLGGWHLYNRKKK</sequence>
<dbReference type="InterPro" id="IPR036465">
    <property type="entry name" value="vWFA_dom_sf"/>
</dbReference>
<name>A0A4P5PGE6_9ENTE</name>
<reference evidence="5" key="1">
    <citation type="submission" date="2019-02" db="EMBL/GenBank/DDBJ databases">
        <title>Draft genome sequence of Enterococcus sp. Gos25-1.</title>
        <authorList>
            <person name="Tanaka N."/>
            <person name="Shiwa Y."/>
            <person name="Fujita N."/>
        </authorList>
    </citation>
    <scope>NUCLEOTIDE SEQUENCE [LARGE SCALE GENOMIC DNA]</scope>
    <source>
        <strain evidence="5">Gos25-1</strain>
    </source>
</reference>
<dbReference type="PANTHER" id="PTHR45661:SF3">
    <property type="entry name" value="IG-LIKE DOMAIN-CONTAINING PROTEIN"/>
    <property type="match status" value="1"/>
</dbReference>
<dbReference type="InterPro" id="IPR013783">
    <property type="entry name" value="Ig-like_fold"/>
</dbReference>
<comment type="caution">
    <text evidence="4">The sequence shown here is derived from an EMBL/GenBank/DDBJ whole genome shotgun (WGS) entry which is preliminary data.</text>
</comment>
<evidence type="ECO:0000259" key="3">
    <source>
        <dbReference type="PROSITE" id="PS50234"/>
    </source>
</evidence>
<gene>
    <name evidence="4" type="ORF">NRIC_26130</name>
</gene>
<dbReference type="AlphaFoldDB" id="A0A4P5PGE6"/>
<dbReference type="Pfam" id="PF13306">
    <property type="entry name" value="LRR_5"/>
    <property type="match status" value="1"/>
</dbReference>